<protein>
    <submittedName>
        <fullName evidence="1">Uncharacterized protein</fullName>
    </submittedName>
</protein>
<sequence>MEPTEAFSAQQWNSGMRRGDEEILCEIKDWEQRGSGSASDRKRVDLASIGLQQKRFSEERQYELPVSVGVLFLLRPCFLLRCVFGTSLASDRLWWGLKRLHLQEVTTRIFWTLLVREWAGMQRWSEALPLHHLPRPMELGMRCVGMHWPEHTSSFTGLALRQDPSVM</sequence>
<reference evidence="1 2" key="1">
    <citation type="submission" date="2019-03" db="EMBL/GenBank/DDBJ databases">
        <title>First draft genome of Liparis tanakae, snailfish: a comprehensive survey of snailfish specific genes.</title>
        <authorList>
            <person name="Kim W."/>
            <person name="Song I."/>
            <person name="Jeong J.-H."/>
            <person name="Kim D."/>
            <person name="Kim S."/>
            <person name="Ryu S."/>
            <person name="Song J.Y."/>
            <person name="Lee S.K."/>
        </authorList>
    </citation>
    <scope>NUCLEOTIDE SEQUENCE [LARGE SCALE GENOMIC DNA]</scope>
    <source>
        <tissue evidence="1">Muscle</tissue>
    </source>
</reference>
<dbReference type="Proteomes" id="UP000314294">
    <property type="component" value="Unassembled WGS sequence"/>
</dbReference>
<comment type="caution">
    <text evidence="1">The sequence shown here is derived from an EMBL/GenBank/DDBJ whole genome shotgun (WGS) entry which is preliminary data.</text>
</comment>
<evidence type="ECO:0000313" key="1">
    <source>
        <dbReference type="EMBL" id="TNN84771.1"/>
    </source>
</evidence>
<gene>
    <name evidence="1" type="ORF">EYF80_004816</name>
</gene>
<name>A0A4Z2J4A0_9TELE</name>
<dbReference type="AlphaFoldDB" id="A0A4Z2J4A0"/>
<dbReference type="EMBL" id="SRLO01000024">
    <property type="protein sequence ID" value="TNN84771.1"/>
    <property type="molecule type" value="Genomic_DNA"/>
</dbReference>
<evidence type="ECO:0000313" key="2">
    <source>
        <dbReference type="Proteomes" id="UP000314294"/>
    </source>
</evidence>
<keyword evidence="2" id="KW-1185">Reference proteome</keyword>
<accession>A0A4Z2J4A0</accession>
<proteinExistence type="predicted"/>
<organism evidence="1 2">
    <name type="scientific">Liparis tanakae</name>
    <name type="common">Tanaka's snailfish</name>
    <dbReference type="NCBI Taxonomy" id="230148"/>
    <lineage>
        <taxon>Eukaryota</taxon>
        <taxon>Metazoa</taxon>
        <taxon>Chordata</taxon>
        <taxon>Craniata</taxon>
        <taxon>Vertebrata</taxon>
        <taxon>Euteleostomi</taxon>
        <taxon>Actinopterygii</taxon>
        <taxon>Neopterygii</taxon>
        <taxon>Teleostei</taxon>
        <taxon>Neoteleostei</taxon>
        <taxon>Acanthomorphata</taxon>
        <taxon>Eupercaria</taxon>
        <taxon>Perciformes</taxon>
        <taxon>Cottioidei</taxon>
        <taxon>Cottales</taxon>
        <taxon>Liparidae</taxon>
        <taxon>Liparis</taxon>
    </lineage>
</organism>